<dbReference type="AlphaFoldDB" id="A0A9P4NMX0"/>
<dbReference type="EMBL" id="MU007059">
    <property type="protein sequence ID" value="KAF2427574.1"/>
    <property type="molecule type" value="Genomic_DNA"/>
</dbReference>
<reference evidence="2" key="1">
    <citation type="journal article" date="2020" name="Stud. Mycol.">
        <title>101 Dothideomycetes genomes: a test case for predicting lifestyles and emergence of pathogens.</title>
        <authorList>
            <person name="Haridas S."/>
            <person name="Albert R."/>
            <person name="Binder M."/>
            <person name="Bloem J."/>
            <person name="Labutti K."/>
            <person name="Salamov A."/>
            <person name="Andreopoulos B."/>
            <person name="Baker S."/>
            <person name="Barry K."/>
            <person name="Bills G."/>
            <person name="Bluhm B."/>
            <person name="Cannon C."/>
            <person name="Castanera R."/>
            <person name="Culley D."/>
            <person name="Daum C."/>
            <person name="Ezra D."/>
            <person name="Gonzalez J."/>
            <person name="Henrissat B."/>
            <person name="Kuo A."/>
            <person name="Liang C."/>
            <person name="Lipzen A."/>
            <person name="Lutzoni F."/>
            <person name="Magnuson J."/>
            <person name="Mondo S."/>
            <person name="Nolan M."/>
            <person name="Ohm R."/>
            <person name="Pangilinan J."/>
            <person name="Park H.-J."/>
            <person name="Ramirez L."/>
            <person name="Alfaro M."/>
            <person name="Sun H."/>
            <person name="Tritt A."/>
            <person name="Yoshinaga Y."/>
            <person name="Zwiers L.-H."/>
            <person name="Turgeon B."/>
            <person name="Goodwin S."/>
            <person name="Spatafora J."/>
            <person name="Crous P."/>
            <person name="Grigoriev I."/>
        </authorList>
    </citation>
    <scope>NUCLEOTIDE SEQUENCE</scope>
    <source>
        <strain evidence="2">CBS 130266</strain>
    </source>
</reference>
<keyword evidence="1" id="KW-0175">Coiled coil</keyword>
<evidence type="ECO:0000313" key="3">
    <source>
        <dbReference type="Proteomes" id="UP000800235"/>
    </source>
</evidence>
<evidence type="ECO:0000313" key="2">
    <source>
        <dbReference type="EMBL" id="KAF2427574.1"/>
    </source>
</evidence>
<protein>
    <submittedName>
        <fullName evidence="2">Uncharacterized protein</fullName>
    </submittedName>
</protein>
<sequence length="240" mass="27413">MARITLHYHTTLTGSEFSESVASPYKHLEAAFAKSTLADAIDRFCLRTLIPWQQRNPPMMEAIIYGLKTRLLSISKPSSDSPKMIDVYRLIAFKYVSQHLRKEIKYKCMAVSRAFDEGSCTFLKSHGFDDTRSYQPKVTHRNGFCFGPSLEELIGRLPWLIMCDKSLLEEEVRDASEKLSDEKKKAKKALAQKLKKEYNVHRLPPFSLVLKHWTTGSYCCEGLPKPKHIPQPQSAKSSIS</sequence>
<gene>
    <name evidence="2" type="ORF">EJ08DRAFT_662870</name>
</gene>
<feature type="coiled-coil region" evidence="1">
    <location>
        <begin position="165"/>
        <end position="196"/>
    </location>
</feature>
<proteinExistence type="predicted"/>
<keyword evidence="3" id="KW-1185">Reference proteome</keyword>
<evidence type="ECO:0000256" key="1">
    <source>
        <dbReference type="SAM" id="Coils"/>
    </source>
</evidence>
<dbReference type="Proteomes" id="UP000800235">
    <property type="component" value="Unassembled WGS sequence"/>
</dbReference>
<comment type="caution">
    <text evidence="2">The sequence shown here is derived from an EMBL/GenBank/DDBJ whole genome shotgun (WGS) entry which is preliminary data.</text>
</comment>
<organism evidence="2 3">
    <name type="scientific">Tothia fuscella</name>
    <dbReference type="NCBI Taxonomy" id="1048955"/>
    <lineage>
        <taxon>Eukaryota</taxon>
        <taxon>Fungi</taxon>
        <taxon>Dikarya</taxon>
        <taxon>Ascomycota</taxon>
        <taxon>Pezizomycotina</taxon>
        <taxon>Dothideomycetes</taxon>
        <taxon>Pleosporomycetidae</taxon>
        <taxon>Venturiales</taxon>
        <taxon>Cylindrosympodiaceae</taxon>
        <taxon>Tothia</taxon>
    </lineage>
</organism>
<name>A0A9P4NMX0_9PEZI</name>
<accession>A0A9P4NMX0</accession>